<proteinExistence type="predicted"/>
<evidence type="ECO:0000313" key="1">
    <source>
        <dbReference type="EMBL" id="QQV91482.1"/>
    </source>
</evidence>
<sequence>MYSNHNVLTIPKSNKDKYKVGDRYLAPQNANWRIKRFNGLFIENIDFTSGMRLHFNYEEWFTNKK</sequence>
<dbReference type="Proteomes" id="UP000693868">
    <property type="component" value="Segment"/>
</dbReference>
<protein>
    <submittedName>
        <fullName evidence="1">Uncharacterized protein</fullName>
    </submittedName>
</protein>
<organism evidence="1 2">
    <name type="scientific">Tenacibaculum phage Gundel_1</name>
    <dbReference type="NCBI Taxonomy" id="2745672"/>
    <lineage>
        <taxon>Viruses</taxon>
        <taxon>Duplodnaviria</taxon>
        <taxon>Heunggongvirae</taxon>
        <taxon>Uroviricota</taxon>
        <taxon>Caudoviricetes</taxon>
        <taxon>Pachyviridae</taxon>
        <taxon>Gundelvirus</taxon>
        <taxon>Gundelvirus Gundel</taxon>
    </lineage>
</organism>
<dbReference type="EMBL" id="MT732474">
    <property type="protein sequence ID" value="QQV91482.1"/>
    <property type="molecule type" value="Genomic_DNA"/>
</dbReference>
<keyword evidence="2" id="KW-1185">Reference proteome</keyword>
<gene>
    <name evidence="1" type="ORF">Gundel1_49</name>
</gene>
<name>A0A8E5EC38_9CAUD</name>
<reference evidence="1" key="1">
    <citation type="submission" date="2020-07" db="EMBL/GenBank/DDBJ databases">
        <title>Highly diverse flavobacterial phages as mortality factor during North Sea spring blooms.</title>
        <authorList>
            <person name="Bartlau N."/>
            <person name="Wichels A."/>
            <person name="Krohne G."/>
            <person name="Adriaenssens E.M."/>
            <person name="Heins A."/>
            <person name="Fuchs B.M."/>
            <person name="Amann R."/>
            <person name="Moraru C."/>
        </authorList>
    </citation>
    <scope>NUCLEOTIDE SEQUENCE</scope>
</reference>
<accession>A0A8E5EC38</accession>
<evidence type="ECO:0000313" key="2">
    <source>
        <dbReference type="Proteomes" id="UP000693868"/>
    </source>
</evidence>